<accession>A0ABP8R0W9</accession>
<evidence type="ECO:0000313" key="1">
    <source>
        <dbReference type="EMBL" id="GAA4515239.1"/>
    </source>
</evidence>
<sequence>MPSKAEIERSIATLKHLKAQYGNSLKNVSGQVGASWMGGGSMNFIQLLSYHDGRINRVIDSALSELQRLKKSAS</sequence>
<protein>
    <recommendedName>
        <fullName evidence="3">WXG100 family type VII secretion target</fullName>
    </recommendedName>
</protein>
<reference evidence="2" key="1">
    <citation type="journal article" date="2019" name="Int. J. Syst. Evol. Microbiol.">
        <title>The Global Catalogue of Microorganisms (GCM) 10K type strain sequencing project: providing services to taxonomists for standard genome sequencing and annotation.</title>
        <authorList>
            <consortium name="The Broad Institute Genomics Platform"/>
            <consortium name="The Broad Institute Genome Sequencing Center for Infectious Disease"/>
            <person name="Wu L."/>
            <person name="Ma J."/>
        </authorList>
    </citation>
    <scope>NUCLEOTIDE SEQUENCE [LARGE SCALE GENOMIC DNA]</scope>
    <source>
        <strain evidence="2">JCM 17933</strain>
    </source>
</reference>
<evidence type="ECO:0000313" key="2">
    <source>
        <dbReference type="Proteomes" id="UP001500503"/>
    </source>
</evidence>
<keyword evidence="2" id="KW-1185">Reference proteome</keyword>
<name>A0ABP8R0W9_9ACTN</name>
<proteinExistence type="predicted"/>
<organism evidence="1 2">
    <name type="scientific">Actinoallomurus oryzae</name>
    <dbReference type="NCBI Taxonomy" id="502180"/>
    <lineage>
        <taxon>Bacteria</taxon>
        <taxon>Bacillati</taxon>
        <taxon>Actinomycetota</taxon>
        <taxon>Actinomycetes</taxon>
        <taxon>Streptosporangiales</taxon>
        <taxon>Thermomonosporaceae</taxon>
        <taxon>Actinoallomurus</taxon>
    </lineage>
</organism>
<dbReference type="Proteomes" id="UP001500503">
    <property type="component" value="Unassembled WGS sequence"/>
</dbReference>
<dbReference type="RefSeq" id="WP_345473848.1">
    <property type="nucleotide sequence ID" value="NZ_BAABHF010000050.1"/>
</dbReference>
<comment type="caution">
    <text evidence="1">The sequence shown here is derived from an EMBL/GenBank/DDBJ whole genome shotgun (WGS) entry which is preliminary data.</text>
</comment>
<evidence type="ECO:0008006" key="3">
    <source>
        <dbReference type="Google" id="ProtNLM"/>
    </source>
</evidence>
<gene>
    <name evidence="1" type="ORF">GCM10023191_084780</name>
</gene>
<dbReference type="EMBL" id="BAABHF010000050">
    <property type="protein sequence ID" value="GAA4515239.1"/>
    <property type="molecule type" value="Genomic_DNA"/>
</dbReference>